<dbReference type="PANTHER" id="PTHR43757">
    <property type="entry name" value="AMINOMETHYLTRANSFERASE"/>
    <property type="match status" value="1"/>
</dbReference>
<proteinExistence type="predicted"/>
<gene>
    <name evidence="5" type="ORF">E3C22_23110</name>
</gene>
<dbReference type="SUPFAM" id="SSF103025">
    <property type="entry name" value="Folate-binding domain"/>
    <property type="match status" value="1"/>
</dbReference>
<reference evidence="5 6" key="1">
    <citation type="submission" date="2019-03" db="EMBL/GenBank/DDBJ databases">
        <title>Jiella endophytica sp. nov., a novel endophytic bacterium isolated from root of Ficus microcarpa Linn. f.</title>
        <authorList>
            <person name="Tuo L."/>
        </authorList>
    </citation>
    <scope>NUCLEOTIDE SEQUENCE [LARGE SCALE GENOMIC DNA]</scope>
    <source>
        <strain evidence="5 6">CBS5Q-3</strain>
    </source>
</reference>
<evidence type="ECO:0000259" key="2">
    <source>
        <dbReference type="Pfam" id="PF01571"/>
    </source>
</evidence>
<evidence type="ECO:0000259" key="4">
    <source>
        <dbReference type="Pfam" id="PF09347"/>
    </source>
</evidence>
<protein>
    <submittedName>
        <fullName evidence="5">DUF1989 domain-containing protein</fullName>
    </submittedName>
</protein>
<dbReference type="InterPro" id="IPR028896">
    <property type="entry name" value="GcvT/YgfZ/DmdA"/>
</dbReference>
<evidence type="ECO:0000313" key="6">
    <source>
        <dbReference type="Proteomes" id="UP000298179"/>
    </source>
</evidence>
<accession>A0A4Y8R8K2</accession>
<keyword evidence="6" id="KW-1185">Reference proteome</keyword>
<feature type="domain" description="GCVT N-terminal" evidence="2">
    <location>
        <begin position="393"/>
        <end position="652"/>
    </location>
</feature>
<dbReference type="Pfam" id="PF09347">
    <property type="entry name" value="DUF1989"/>
    <property type="match status" value="1"/>
</dbReference>
<dbReference type="Pfam" id="PF08669">
    <property type="entry name" value="GCV_T_C"/>
    <property type="match status" value="1"/>
</dbReference>
<name>A0A4Y8R8K2_9HYPH</name>
<feature type="region of interest" description="Disordered" evidence="1">
    <location>
        <begin position="754"/>
        <end position="798"/>
    </location>
</feature>
<feature type="compositionally biased region" description="Basic and acidic residues" evidence="1">
    <location>
        <begin position="754"/>
        <end position="764"/>
    </location>
</feature>
<dbReference type="AlphaFoldDB" id="A0A4Y8R8K2"/>
<dbReference type="InterPro" id="IPR018959">
    <property type="entry name" value="DUF1989"/>
</dbReference>
<dbReference type="InterPro" id="IPR006222">
    <property type="entry name" value="GCVT_N"/>
</dbReference>
<dbReference type="SUPFAM" id="SSF101790">
    <property type="entry name" value="Aminomethyltransferase beta-barrel domain"/>
    <property type="match status" value="1"/>
</dbReference>
<dbReference type="Pfam" id="PF01571">
    <property type="entry name" value="GCV_T"/>
    <property type="match status" value="1"/>
</dbReference>
<dbReference type="GO" id="GO:0005829">
    <property type="term" value="C:cytosol"/>
    <property type="evidence" value="ECO:0007669"/>
    <property type="project" value="TreeGrafter"/>
</dbReference>
<feature type="compositionally biased region" description="Low complexity" evidence="1">
    <location>
        <begin position="768"/>
        <end position="787"/>
    </location>
</feature>
<evidence type="ECO:0000259" key="3">
    <source>
        <dbReference type="Pfam" id="PF08669"/>
    </source>
</evidence>
<feature type="domain" description="DUF1989" evidence="4">
    <location>
        <begin position="170"/>
        <end position="337"/>
    </location>
</feature>
<feature type="domain" description="Aminomethyltransferase C-terminal" evidence="3">
    <location>
        <begin position="673"/>
        <end position="754"/>
    </location>
</feature>
<evidence type="ECO:0000256" key="1">
    <source>
        <dbReference type="SAM" id="MobiDB-lite"/>
    </source>
</evidence>
<dbReference type="EMBL" id="SOZD01000013">
    <property type="protein sequence ID" value="TFF17861.1"/>
    <property type="molecule type" value="Genomic_DNA"/>
</dbReference>
<dbReference type="InterPro" id="IPR013977">
    <property type="entry name" value="GcvT_C"/>
</dbReference>
<comment type="caution">
    <text evidence="5">The sequence shown here is derived from an EMBL/GenBank/DDBJ whole genome shotgun (WGS) entry which is preliminary data.</text>
</comment>
<evidence type="ECO:0000313" key="5">
    <source>
        <dbReference type="EMBL" id="TFF17861.1"/>
    </source>
</evidence>
<dbReference type="PANTHER" id="PTHR43757:SF2">
    <property type="entry name" value="AMINOMETHYLTRANSFERASE, MITOCHONDRIAL"/>
    <property type="match status" value="1"/>
</dbReference>
<organism evidence="5 6">
    <name type="scientific">Jiella endophytica</name>
    <dbReference type="NCBI Taxonomy" id="2558362"/>
    <lineage>
        <taxon>Bacteria</taxon>
        <taxon>Pseudomonadati</taxon>
        <taxon>Pseudomonadota</taxon>
        <taxon>Alphaproteobacteria</taxon>
        <taxon>Hyphomicrobiales</taxon>
        <taxon>Aurantimonadaceae</taxon>
        <taxon>Jiella</taxon>
    </lineage>
</organism>
<dbReference type="InterPro" id="IPR029043">
    <property type="entry name" value="GcvT/YgfZ_C"/>
</dbReference>
<dbReference type="Proteomes" id="UP000298179">
    <property type="component" value="Unassembled WGS sequence"/>
</dbReference>
<dbReference type="RefSeq" id="WP_134764251.1">
    <property type="nucleotide sequence ID" value="NZ_SOZD01000013.1"/>
</dbReference>
<dbReference type="Gene3D" id="3.30.1360.120">
    <property type="entry name" value="Probable tRNA modification gtpase trme, domain 1"/>
    <property type="match status" value="1"/>
</dbReference>
<dbReference type="InterPro" id="IPR027266">
    <property type="entry name" value="TrmE/GcvT-like"/>
</dbReference>
<sequence length="798" mass="85731">MTIWIPETSGPEPISVGRPSAAVVRGGAVRLVRLSAGDRLTVRDPEGRQPAHLHLFGPGSALRGLPGTPAPPFPDAIRALAGGDAAIAAASHASEIHGVSLFEAGSPAGACLTLEAVEPVLCAIAAPGGPMAPHEQEPATDLVLEIVPAAPRLGDVPPPLADAVVLDLRIDAATAGAYRVKAGDYIQIIDVEGRQCSDFLAFDAADLAKGEEFDLDATVTRTLMGRSFSGPGLHSKYFDRRMRPLVEVVQDTVGRHDTFLLACSAKYYEDMGYPGHSNCTENFNRCLEPYGVKPRAGWPAINFFYNTFVDEHDTIGMDEPWSRPGDYVLLRALTDLVCASSSCADDIDPANGWQPTDIHLRVYDGRLADLERGSAHRMTPDAEPRLSRESGFHPRTSALTRNFEDYRGTWLPTAYSGEGPIGEYWACRERAAMMDLSALRKFEVTGPDAEDLLQLAVPRNIRKLAVGQVVYTPLLYEHGGMIDDGTIFRLGAHNFRFVCGEDYSGLWLRQLAEKHGLKVWVRNASGQLDNIAVQGPLSRDILAPIVATPPHQPTLFELKWFRFTIGRIGDIPVVVSRTGYTGELGYEIWCHPGRAAELWDAVMAAGRPYGLAPMGLAALDMVRIEAGLVFAGYDFSDETDPFEAGIGFTVPKETPEPYIGDAAVARRRSAPHRVLVGLDVAGNEQVGHGDCVHSGRARIGVVTSAVRSPVLGKTIALARLDVSMATIGTAVEIGKLDGEQKRVAASVVRFPHYDPEKTRVRAEAGRTAGAPAPQASPASPSPASASADDPRGSALRTS</sequence>
<dbReference type="OrthoDB" id="9800828at2"/>